<accession>A0ACB9BFN5</accession>
<proteinExistence type="predicted"/>
<reference evidence="2" key="1">
    <citation type="journal article" date="2022" name="Mol. Ecol. Resour.">
        <title>The genomes of chicory, endive, great burdock and yacon provide insights into Asteraceae palaeo-polyploidization history and plant inulin production.</title>
        <authorList>
            <person name="Fan W."/>
            <person name="Wang S."/>
            <person name="Wang H."/>
            <person name="Wang A."/>
            <person name="Jiang F."/>
            <person name="Liu H."/>
            <person name="Zhao H."/>
            <person name="Xu D."/>
            <person name="Zhang Y."/>
        </authorList>
    </citation>
    <scope>NUCLEOTIDE SEQUENCE [LARGE SCALE GENOMIC DNA]</scope>
    <source>
        <strain evidence="2">cv. Punajuju</strain>
    </source>
</reference>
<dbReference type="Proteomes" id="UP001055811">
    <property type="component" value="Linkage Group LG06"/>
</dbReference>
<sequence>MAKPIFLVLALLAILGYASTCRATTYTVGGTSGWDISTDVDSWAQDKHFVVGDILNFQYSSSHSVAEVDRDRYEGCNTTNVLQPSSNGNTTFALTKPGDRYFICGKQLHCYAGMKLHVVVEGKAAEVPAGAPVAESGGDSTTSTTTTTTTIPSSKNNNPSPTVRNSSTLVQVGFKSLALVAFTCLMPYRSDGAVFLPVPNSHISHPDLFLNSIKTKGISLTSRRKMAEEENGATVGSEFYLRYYVGHKGKFGHEFLEFEFRPDGKLRYANNSNYKNDTMIRKEVFLTPSVLKECRRIVSDSDIMKEDDNNWPEPDRVGRQELEIVMGNEHISFTTSKIGSLMDVQTSNDPEGLRIFYYLVQDLKCFVFSLISLHFKIKPI</sequence>
<evidence type="ECO:0000313" key="1">
    <source>
        <dbReference type="EMBL" id="KAI3720883.1"/>
    </source>
</evidence>
<protein>
    <submittedName>
        <fullName evidence="1">Uncharacterized protein</fullName>
    </submittedName>
</protein>
<comment type="caution">
    <text evidence="1">The sequence shown here is derived from an EMBL/GenBank/DDBJ whole genome shotgun (WGS) entry which is preliminary data.</text>
</comment>
<reference evidence="1 2" key="2">
    <citation type="journal article" date="2022" name="Mol. Ecol. Resour.">
        <title>The genomes of chicory, endive, great burdock and yacon provide insights into Asteraceae paleo-polyploidization history and plant inulin production.</title>
        <authorList>
            <person name="Fan W."/>
            <person name="Wang S."/>
            <person name="Wang H."/>
            <person name="Wang A."/>
            <person name="Jiang F."/>
            <person name="Liu H."/>
            <person name="Zhao H."/>
            <person name="Xu D."/>
            <person name="Zhang Y."/>
        </authorList>
    </citation>
    <scope>NUCLEOTIDE SEQUENCE [LARGE SCALE GENOMIC DNA]</scope>
    <source>
        <strain evidence="2">cv. Punajuju</strain>
        <tissue evidence="1">Leaves</tissue>
    </source>
</reference>
<organism evidence="1 2">
    <name type="scientific">Cichorium intybus</name>
    <name type="common">Chicory</name>
    <dbReference type="NCBI Taxonomy" id="13427"/>
    <lineage>
        <taxon>Eukaryota</taxon>
        <taxon>Viridiplantae</taxon>
        <taxon>Streptophyta</taxon>
        <taxon>Embryophyta</taxon>
        <taxon>Tracheophyta</taxon>
        <taxon>Spermatophyta</taxon>
        <taxon>Magnoliopsida</taxon>
        <taxon>eudicotyledons</taxon>
        <taxon>Gunneridae</taxon>
        <taxon>Pentapetalae</taxon>
        <taxon>asterids</taxon>
        <taxon>campanulids</taxon>
        <taxon>Asterales</taxon>
        <taxon>Asteraceae</taxon>
        <taxon>Cichorioideae</taxon>
        <taxon>Cichorieae</taxon>
        <taxon>Cichoriinae</taxon>
        <taxon>Cichorium</taxon>
    </lineage>
</organism>
<dbReference type="EMBL" id="CM042014">
    <property type="protein sequence ID" value="KAI3720883.1"/>
    <property type="molecule type" value="Genomic_DNA"/>
</dbReference>
<name>A0ACB9BFN5_CICIN</name>
<keyword evidence="2" id="KW-1185">Reference proteome</keyword>
<evidence type="ECO:0000313" key="2">
    <source>
        <dbReference type="Proteomes" id="UP001055811"/>
    </source>
</evidence>
<gene>
    <name evidence="1" type="ORF">L2E82_31881</name>
</gene>